<organism evidence="1">
    <name type="scientific">Microvirga ossetica</name>
    <dbReference type="NCBI Taxonomy" id="1882682"/>
    <lineage>
        <taxon>Bacteria</taxon>
        <taxon>Pseudomonadati</taxon>
        <taxon>Pseudomonadota</taxon>
        <taxon>Alphaproteobacteria</taxon>
        <taxon>Hyphomicrobiales</taxon>
        <taxon>Methylobacteriaceae</taxon>
        <taxon>Microvirga</taxon>
    </lineage>
</organism>
<sequence length="129" mass="14237">MPDFEMTIQVAQDRKVTAIEIAPLGQSPQRLILALDELDKLIGELGNARSAMVQGQSPPDFESEEVSISTVANTKWHLRAFPPAGALLAFDHPKFGPVGFTLPRDQIAQIVSFLTDRFILQPTQSTEKH</sequence>
<dbReference type="EMBL" id="CP016617">
    <property type="protein sequence ID" value="ANY82987.1"/>
    <property type="molecule type" value="Genomic_DNA"/>
</dbReference>
<geneLocation type="plasmid" evidence="1">
    <name>unnamed1</name>
</geneLocation>
<dbReference type="RefSeq" id="WP_099514068.1">
    <property type="nucleotide sequence ID" value="NZ_CP016617.1"/>
</dbReference>
<dbReference type="OrthoDB" id="8019315at2"/>
<evidence type="ECO:0000313" key="1">
    <source>
        <dbReference type="EMBL" id="ANY82987.1"/>
    </source>
</evidence>
<keyword evidence="1" id="KW-0614">Plasmid</keyword>
<dbReference type="KEGG" id="moc:BB934_32745"/>
<dbReference type="AlphaFoldDB" id="A0A1B2ESQ5"/>
<gene>
    <name evidence="1" type="ORF">BB934_32745</name>
</gene>
<accession>A0A1B2ESQ5</accession>
<name>A0A1B2ESQ5_9HYPH</name>
<protein>
    <submittedName>
        <fullName evidence="1">Uncharacterized protein</fullName>
    </submittedName>
</protein>
<reference evidence="1" key="1">
    <citation type="submission" date="2016-07" db="EMBL/GenBank/DDBJ databases">
        <title>Microvirga ossetica sp. nov. a new species of rhizobia isolated from root nodules of the legume species Vicia alpestris Steven originated from North Ossetia region in the Caucasus.</title>
        <authorList>
            <person name="Safronova V.I."/>
            <person name="Kuznetsova I.G."/>
            <person name="Sazanova A.L."/>
            <person name="Belimov A."/>
            <person name="Andronov E."/>
            <person name="Osledkin Y.S."/>
            <person name="Onishchuk O.P."/>
            <person name="Kurchak O.N."/>
            <person name="Shaposhnikov A.I."/>
            <person name="Willems A."/>
            <person name="Tikhonovich I.A."/>
        </authorList>
    </citation>
    <scope>NUCLEOTIDE SEQUENCE [LARGE SCALE GENOMIC DNA]</scope>
    <source>
        <strain evidence="1">V5/3M</strain>
        <plasmid evidence="1">unnamed1</plasmid>
    </source>
</reference>
<proteinExistence type="predicted"/>